<dbReference type="InterPro" id="IPR036136">
    <property type="entry name" value="Nit/Sulf_reduc_fer-like_dom_sf"/>
</dbReference>
<dbReference type="EMBL" id="CP015519">
    <property type="protein sequence ID" value="APG27175.1"/>
    <property type="molecule type" value="Genomic_DNA"/>
</dbReference>
<dbReference type="InterPro" id="IPR005117">
    <property type="entry name" value="NiRdtase/SiRdtase_haem-b_fer"/>
</dbReference>
<keyword evidence="2" id="KW-0349">Heme</keyword>
<dbReference type="InterPro" id="IPR006067">
    <property type="entry name" value="NO2/SO3_Rdtase_4Fe4S_dom"/>
</dbReference>
<evidence type="ECO:0000256" key="3">
    <source>
        <dbReference type="ARBA" id="ARBA00022723"/>
    </source>
</evidence>
<evidence type="ECO:0000256" key="4">
    <source>
        <dbReference type="ARBA" id="ARBA00023002"/>
    </source>
</evidence>
<evidence type="ECO:0000259" key="7">
    <source>
        <dbReference type="PROSITE" id="PS51379"/>
    </source>
</evidence>
<dbReference type="SUPFAM" id="SSF54862">
    <property type="entry name" value="4Fe-4S ferredoxins"/>
    <property type="match status" value="1"/>
</dbReference>
<dbReference type="STRING" id="1842532.A7E78_04600"/>
<dbReference type="PROSITE" id="PS00365">
    <property type="entry name" value="NIR_SIR"/>
    <property type="match status" value="1"/>
</dbReference>
<proteinExistence type="predicted"/>
<dbReference type="InterPro" id="IPR006066">
    <property type="entry name" value="NO2/SO3_Rdtase_FeS/sirohaem_BS"/>
</dbReference>
<dbReference type="GO" id="GO:0020037">
    <property type="term" value="F:heme binding"/>
    <property type="evidence" value="ECO:0007669"/>
    <property type="project" value="InterPro"/>
</dbReference>
<evidence type="ECO:0000256" key="5">
    <source>
        <dbReference type="ARBA" id="ARBA00023004"/>
    </source>
</evidence>
<dbReference type="Pfam" id="PF00037">
    <property type="entry name" value="Fer4"/>
    <property type="match status" value="1"/>
</dbReference>
<dbReference type="OrthoDB" id="9789936at2"/>
<protein>
    <submittedName>
        <fullName evidence="8">Sulfite reductase</fullName>
    </submittedName>
</protein>
<keyword evidence="1" id="KW-0004">4Fe-4S</keyword>
<dbReference type="Pfam" id="PF01077">
    <property type="entry name" value="NIR_SIR"/>
    <property type="match status" value="1"/>
</dbReference>
<dbReference type="AlphaFoldDB" id="A0A1L3GMQ4"/>
<feature type="domain" description="4Fe-4S ferredoxin-type" evidence="7">
    <location>
        <begin position="163"/>
        <end position="192"/>
    </location>
</feature>
<dbReference type="InterPro" id="IPR045854">
    <property type="entry name" value="NO2/SO3_Rdtase_4Fe4S_sf"/>
</dbReference>
<dbReference type="GO" id="GO:0016491">
    <property type="term" value="F:oxidoreductase activity"/>
    <property type="evidence" value="ECO:0007669"/>
    <property type="project" value="UniProtKB-KW"/>
</dbReference>
<keyword evidence="3" id="KW-0479">Metal-binding</keyword>
<dbReference type="Pfam" id="PF03460">
    <property type="entry name" value="NIR_SIR_ferr"/>
    <property type="match status" value="1"/>
</dbReference>
<dbReference type="Gene3D" id="3.90.480.10">
    <property type="entry name" value="Sulfite Reductase Hemoprotein,Domain 2"/>
    <property type="match status" value="1"/>
</dbReference>
<dbReference type="InterPro" id="IPR017900">
    <property type="entry name" value="4Fe4S_Fe_S_CS"/>
</dbReference>
<dbReference type="RefSeq" id="WP_072283138.1">
    <property type="nucleotide sequence ID" value="NZ_CP015519.1"/>
</dbReference>
<dbReference type="GO" id="GO:0046872">
    <property type="term" value="F:metal ion binding"/>
    <property type="evidence" value="ECO:0007669"/>
    <property type="project" value="UniProtKB-KW"/>
</dbReference>
<reference evidence="8 9" key="1">
    <citation type="journal article" date="2017" name="Genome Announc.">
        <title>Complete Genome Sequences of Two Acetylene-Fermenting Pelobacter acetylenicus Strains.</title>
        <authorList>
            <person name="Sutton J.M."/>
            <person name="Baesman S.M."/>
            <person name="Fierst J.L."/>
            <person name="Poret-Peterson A.T."/>
            <person name="Oremland R.S."/>
            <person name="Dunlap D.S."/>
            <person name="Akob D.M."/>
        </authorList>
    </citation>
    <scope>NUCLEOTIDE SEQUENCE [LARGE SCALE GENOMIC DNA]</scope>
    <source>
        <strain evidence="8 9">SFB93</strain>
    </source>
</reference>
<dbReference type="PANTHER" id="PTHR32439">
    <property type="entry name" value="FERREDOXIN--NITRITE REDUCTASE, CHLOROPLASTIC"/>
    <property type="match status" value="1"/>
</dbReference>
<dbReference type="SUPFAM" id="SSF56014">
    <property type="entry name" value="Nitrite and sulphite reductase 4Fe-4S domain-like"/>
    <property type="match status" value="1"/>
</dbReference>
<dbReference type="GO" id="GO:0051539">
    <property type="term" value="F:4 iron, 4 sulfur cluster binding"/>
    <property type="evidence" value="ECO:0007669"/>
    <property type="project" value="UniProtKB-KW"/>
</dbReference>
<dbReference type="Gene3D" id="3.30.413.10">
    <property type="entry name" value="Sulfite Reductase Hemoprotein, domain 1"/>
    <property type="match status" value="1"/>
</dbReference>
<keyword evidence="9" id="KW-1185">Reference proteome</keyword>
<keyword evidence="4" id="KW-0560">Oxidoreductase</keyword>
<feature type="domain" description="4Fe-4S ferredoxin-type" evidence="7">
    <location>
        <begin position="193"/>
        <end position="222"/>
    </location>
</feature>
<keyword evidence="6" id="KW-0411">Iron-sulfur</keyword>
<dbReference type="SUPFAM" id="SSF55124">
    <property type="entry name" value="Nitrite/Sulfite reductase N-terminal domain-like"/>
    <property type="match status" value="1"/>
</dbReference>
<dbReference type="Gene3D" id="3.30.70.20">
    <property type="match status" value="1"/>
</dbReference>
<accession>A0A1L3GMQ4</accession>
<dbReference type="InterPro" id="IPR017896">
    <property type="entry name" value="4Fe4S_Fe-S-bd"/>
</dbReference>
<evidence type="ECO:0000313" key="9">
    <source>
        <dbReference type="Proteomes" id="UP000182517"/>
    </source>
</evidence>
<dbReference type="PANTHER" id="PTHR32439:SF9">
    <property type="entry name" value="BLR3264 PROTEIN"/>
    <property type="match status" value="1"/>
</dbReference>
<keyword evidence="5" id="KW-0408">Iron</keyword>
<dbReference type="PROSITE" id="PS00198">
    <property type="entry name" value="4FE4S_FER_1"/>
    <property type="match status" value="1"/>
</dbReference>
<gene>
    <name evidence="8" type="ORF">A7E78_04600</name>
</gene>
<evidence type="ECO:0000313" key="8">
    <source>
        <dbReference type="EMBL" id="APG27175.1"/>
    </source>
</evidence>
<dbReference type="PROSITE" id="PS51379">
    <property type="entry name" value="4FE4S_FER_2"/>
    <property type="match status" value="2"/>
</dbReference>
<evidence type="ECO:0000256" key="1">
    <source>
        <dbReference type="ARBA" id="ARBA00022485"/>
    </source>
</evidence>
<evidence type="ECO:0000256" key="2">
    <source>
        <dbReference type="ARBA" id="ARBA00022617"/>
    </source>
</evidence>
<dbReference type="KEGG" id="pef:A7E78_04600"/>
<organism evidence="8 9">
    <name type="scientific">Syntrophotalea acetylenivorans</name>
    <dbReference type="NCBI Taxonomy" id="1842532"/>
    <lineage>
        <taxon>Bacteria</taxon>
        <taxon>Pseudomonadati</taxon>
        <taxon>Thermodesulfobacteriota</taxon>
        <taxon>Desulfuromonadia</taxon>
        <taxon>Desulfuromonadales</taxon>
        <taxon>Syntrophotaleaceae</taxon>
        <taxon>Syntrophotalea</taxon>
    </lineage>
</organism>
<name>A0A1L3GMQ4_9BACT</name>
<evidence type="ECO:0000256" key="6">
    <source>
        <dbReference type="ARBA" id="ARBA00023014"/>
    </source>
</evidence>
<sequence>MTKKPEVKVDLKNLKAGGFIKERGKDLFTVRLRMPGGRLPVERLQKIAKVAEKYGGEFVHLSVRQSIELINIHFKDFDSVVAELAEAGQEVASCGPRLRVPVACGGCEYNPNGLMDTQQAALEVDKELFGTMTGHHKFKVGFSGCPHDCPKAAINDVGFVGAVQPGWDKNKCLVCGLCISACREGAIVPDEDQRPVFLAENCLYCGDCVKLCPSEAWQTLQKGYSVYAGGKWGRRPMVGTLVATFLSADQVIDIVREIMVWYQGQAAGMGRIRLGEVLLQKGIESLIERLRIKFPNQIKLGTAPPAVIDRQLRGEAIGTDDR</sequence>
<dbReference type="InterPro" id="IPR051329">
    <property type="entry name" value="NIR_SIR_4Fe-4S"/>
</dbReference>
<dbReference type="Proteomes" id="UP000182517">
    <property type="component" value="Chromosome"/>
</dbReference>